<dbReference type="InterPro" id="IPR014002">
    <property type="entry name" value="Agenet_dom_plant"/>
</dbReference>
<dbReference type="PANTHER" id="PTHR31917:SF164">
    <property type="entry name" value="DUF724 DOMAIN-CONTAINING PROTEIN 7-LIKE"/>
    <property type="match status" value="1"/>
</dbReference>
<dbReference type="AlphaFoldDB" id="A0A7J7N944"/>
<evidence type="ECO:0000259" key="1">
    <source>
        <dbReference type="SMART" id="SM00743"/>
    </source>
</evidence>
<dbReference type="CDD" id="cd20405">
    <property type="entry name" value="Tudor_Agenet_AtDUF_rpt1_3"/>
    <property type="match status" value="1"/>
</dbReference>
<keyword evidence="3" id="KW-1185">Reference proteome</keyword>
<proteinExistence type="predicted"/>
<feature type="domain" description="Agenet" evidence="1">
    <location>
        <begin position="4"/>
        <end position="74"/>
    </location>
</feature>
<feature type="domain" description="Agenet" evidence="1">
    <location>
        <begin position="76"/>
        <end position="133"/>
    </location>
</feature>
<dbReference type="CDD" id="cd20406">
    <property type="entry name" value="Tudor_Agenet_AtDUF_rpt2_4"/>
    <property type="match status" value="1"/>
</dbReference>
<dbReference type="InterPro" id="IPR008395">
    <property type="entry name" value="Agenet-like_dom"/>
</dbReference>
<evidence type="ECO:0000313" key="2">
    <source>
        <dbReference type="EMBL" id="KAF6163542.1"/>
    </source>
</evidence>
<protein>
    <recommendedName>
        <fullName evidence="1">Agenet domain-containing protein</fullName>
    </recommendedName>
</protein>
<dbReference type="SMART" id="SM00743">
    <property type="entry name" value="Agenet"/>
    <property type="match status" value="2"/>
</dbReference>
<dbReference type="Pfam" id="PF05641">
    <property type="entry name" value="Agenet"/>
    <property type="match status" value="1"/>
</dbReference>
<comment type="caution">
    <text evidence="2">The sequence shown here is derived from an EMBL/GenBank/DDBJ whole genome shotgun (WGS) entry which is preliminary data.</text>
</comment>
<name>A0A7J7N944_9MAGN</name>
<reference evidence="2 3" key="1">
    <citation type="journal article" date="2020" name="IScience">
        <title>Genome Sequencing of the Endangered Kingdonia uniflora (Circaeasteraceae, Ranunculales) Reveals Potential Mechanisms of Evolutionary Specialization.</title>
        <authorList>
            <person name="Sun Y."/>
            <person name="Deng T."/>
            <person name="Zhang A."/>
            <person name="Moore M.J."/>
            <person name="Landis J.B."/>
            <person name="Lin N."/>
            <person name="Zhang H."/>
            <person name="Zhang X."/>
            <person name="Huang J."/>
            <person name="Zhang X."/>
            <person name="Sun H."/>
            <person name="Wang H."/>
        </authorList>
    </citation>
    <scope>NUCLEOTIDE SEQUENCE [LARGE SCALE GENOMIC DNA]</scope>
    <source>
        <strain evidence="2">TB1705</strain>
        <tissue evidence="2">Leaf</tissue>
    </source>
</reference>
<gene>
    <name evidence="2" type="ORF">GIB67_002547</name>
</gene>
<dbReference type="PANTHER" id="PTHR31917">
    <property type="entry name" value="AGENET DOMAIN-CONTAINING PROTEIN-RELATED"/>
    <property type="match status" value="1"/>
</dbReference>
<dbReference type="EMBL" id="JACGCM010000973">
    <property type="protein sequence ID" value="KAF6163542.1"/>
    <property type="molecule type" value="Genomic_DNA"/>
</dbReference>
<dbReference type="Proteomes" id="UP000541444">
    <property type="component" value="Unassembled WGS sequence"/>
</dbReference>
<sequence>MAETLFAEGQQVEVTSQEEGFRGSWYLANVVRVSPRTNQIFVEYHSLLNAKKIPKKLIESVLLTQIRPPPPPFPDRFFKVNEEVDVFHADGWWKGVVSKVFEKSRRYGVHFVEEDKELEYRHSELRVHQDWVDGKWVVPYQDDDQVISGLPHSKNKVLVNTLLCINGKPNPSSPIQFTSLPRNSCKKLESELKIKKAVLPSYSVCLHKNIGLPSYKKKVDSSHLLQFLKKEEATKTPLSLVPPRTVSIGNDFATEGTGAVLHSKLFRFDDQPLRTPVMASLKSKGGHKKIIDMSKVIGKILGEKREKLEEDIAEMGKKLKSLVQESETSCFGVA</sequence>
<organism evidence="2 3">
    <name type="scientific">Kingdonia uniflora</name>
    <dbReference type="NCBI Taxonomy" id="39325"/>
    <lineage>
        <taxon>Eukaryota</taxon>
        <taxon>Viridiplantae</taxon>
        <taxon>Streptophyta</taxon>
        <taxon>Embryophyta</taxon>
        <taxon>Tracheophyta</taxon>
        <taxon>Spermatophyta</taxon>
        <taxon>Magnoliopsida</taxon>
        <taxon>Ranunculales</taxon>
        <taxon>Circaeasteraceae</taxon>
        <taxon>Kingdonia</taxon>
    </lineage>
</organism>
<accession>A0A7J7N944</accession>
<evidence type="ECO:0000313" key="3">
    <source>
        <dbReference type="Proteomes" id="UP000541444"/>
    </source>
</evidence>